<feature type="transmembrane region" description="Helical" evidence="1">
    <location>
        <begin position="225"/>
        <end position="243"/>
    </location>
</feature>
<feature type="transmembrane region" description="Helical" evidence="1">
    <location>
        <begin position="184"/>
        <end position="205"/>
    </location>
</feature>
<feature type="transmembrane region" description="Helical" evidence="1">
    <location>
        <begin position="255"/>
        <end position="277"/>
    </location>
</feature>
<gene>
    <name evidence="2" type="ORF">JMN37_11140</name>
</gene>
<dbReference type="RefSeq" id="WP_252932195.1">
    <property type="nucleotide sequence ID" value="NZ_JAEUWV010000039.1"/>
</dbReference>
<feature type="transmembrane region" description="Helical" evidence="1">
    <location>
        <begin position="44"/>
        <end position="65"/>
    </location>
</feature>
<keyword evidence="1" id="KW-0812">Transmembrane</keyword>
<proteinExistence type="predicted"/>
<sequence length="338" mass="36857">MQTFVRPGFFRAQMFAGSKWRFWMTLFGLLMGAATIFADWLGSVPLVITAATFSSLLLYVTFIPESDVFRSYGMNRKRALAYKRRAALAVWAVLCIPTLIVSPSLYGLLAIALVTGWLALYVTNDATTGEELNSSDNGSAIMGLRLDQPLTFQLFWKQPLLLAAAFGLGSVAVQFAVRSFADKTWIPFVATIPDLFLFGCFAAIYSWGASSSTTARAYGIPRRTWGLHGLGAVVVSAGIYVALRSLPTLLDAHTLPSAPVWATFILILTGLAMPLAWGRNQLVTFMAIMILWQFLRNPVPWKGVLGVAGCALLLALVTIALYVSGRVNGAQKNPEMKL</sequence>
<protein>
    <submittedName>
        <fullName evidence="2">Uncharacterized protein</fullName>
    </submittedName>
</protein>
<keyword evidence="1" id="KW-0472">Membrane</keyword>
<dbReference type="AlphaFoldDB" id="A0AAW5HVD3"/>
<dbReference type="EMBL" id="JAEUWV010000039">
    <property type="protein sequence ID" value="MCO6395508.1"/>
    <property type="molecule type" value="Genomic_DNA"/>
</dbReference>
<evidence type="ECO:0000313" key="2">
    <source>
        <dbReference type="EMBL" id="MCO6395508.1"/>
    </source>
</evidence>
<keyword evidence="1" id="KW-1133">Transmembrane helix</keyword>
<feature type="transmembrane region" description="Helical" evidence="1">
    <location>
        <begin position="160"/>
        <end position="177"/>
    </location>
</feature>
<feature type="transmembrane region" description="Helical" evidence="1">
    <location>
        <begin position="86"/>
        <end position="119"/>
    </location>
</feature>
<organism evidence="2 3">
    <name type="scientific">Corynebacterium lipophilum</name>
    <dbReference type="NCBI Taxonomy" id="2804918"/>
    <lineage>
        <taxon>Bacteria</taxon>
        <taxon>Bacillati</taxon>
        <taxon>Actinomycetota</taxon>
        <taxon>Actinomycetes</taxon>
        <taxon>Mycobacteriales</taxon>
        <taxon>Corynebacteriaceae</taxon>
        <taxon>Corynebacterium</taxon>
    </lineage>
</organism>
<evidence type="ECO:0000313" key="3">
    <source>
        <dbReference type="Proteomes" id="UP001205920"/>
    </source>
</evidence>
<evidence type="ECO:0000256" key="1">
    <source>
        <dbReference type="SAM" id="Phobius"/>
    </source>
</evidence>
<reference evidence="2 3" key="1">
    <citation type="submission" date="2021-01" db="EMBL/GenBank/DDBJ databases">
        <title>Identification and Characterization of Corynebacterium sp.</title>
        <authorList>
            <person name="Luo Q."/>
            <person name="Qu P."/>
            <person name="Chen Q."/>
        </authorList>
    </citation>
    <scope>NUCLEOTIDE SEQUENCE [LARGE SCALE GENOMIC DNA]</scope>
    <source>
        <strain evidence="2 3">MC-18</strain>
    </source>
</reference>
<keyword evidence="3" id="KW-1185">Reference proteome</keyword>
<feature type="transmembrane region" description="Helical" evidence="1">
    <location>
        <begin position="303"/>
        <end position="323"/>
    </location>
</feature>
<dbReference type="Proteomes" id="UP001205920">
    <property type="component" value="Unassembled WGS sequence"/>
</dbReference>
<comment type="caution">
    <text evidence="2">The sequence shown here is derived from an EMBL/GenBank/DDBJ whole genome shotgun (WGS) entry which is preliminary data.</text>
</comment>
<accession>A0AAW5HVD3</accession>
<name>A0AAW5HVD3_9CORY</name>
<feature type="transmembrane region" description="Helical" evidence="1">
    <location>
        <begin position="20"/>
        <end position="38"/>
    </location>
</feature>